<dbReference type="AlphaFoldDB" id="X1AMM2"/>
<dbReference type="SUPFAM" id="SSF53649">
    <property type="entry name" value="Alkaline phosphatase-like"/>
    <property type="match status" value="1"/>
</dbReference>
<organism evidence="2">
    <name type="scientific">marine sediment metagenome</name>
    <dbReference type="NCBI Taxonomy" id="412755"/>
    <lineage>
        <taxon>unclassified sequences</taxon>
        <taxon>metagenomes</taxon>
        <taxon>ecological metagenomes</taxon>
    </lineage>
</organism>
<evidence type="ECO:0000313" key="2">
    <source>
        <dbReference type="EMBL" id="GAG83859.1"/>
    </source>
</evidence>
<dbReference type="InterPro" id="IPR006124">
    <property type="entry name" value="Metalloenzyme"/>
</dbReference>
<gene>
    <name evidence="2" type="ORF">S01H4_24212</name>
</gene>
<proteinExistence type="predicted"/>
<dbReference type="GO" id="GO:0030145">
    <property type="term" value="F:manganese ion binding"/>
    <property type="evidence" value="ECO:0007669"/>
    <property type="project" value="TreeGrafter"/>
</dbReference>
<dbReference type="PANTHER" id="PTHR31637">
    <property type="entry name" value="2,3-BISPHOSPHOGLYCERATE-INDEPENDENT PHOSPHOGLYCERATE MUTASE"/>
    <property type="match status" value="1"/>
</dbReference>
<dbReference type="EMBL" id="BART01011344">
    <property type="protein sequence ID" value="GAG83859.1"/>
    <property type="molecule type" value="Genomic_DNA"/>
</dbReference>
<dbReference type="InterPro" id="IPR005995">
    <property type="entry name" value="Pgm_bpd_ind"/>
</dbReference>
<name>X1AMM2_9ZZZZ</name>
<dbReference type="InterPro" id="IPR017850">
    <property type="entry name" value="Alkaline_phosphatase_core_sf"/>
</dbReference>
<sequence>MLSNKYHSVNLIILDGWGVSASNEGNAIAAAKTPFYNSLILNYPSTKISASGDAVGLSWGEPGNSE</sequence>
<dbReference type="PANTHER" id="PTHR31637:SF0">
    <property type="entry name" value="2,3-BISPHOSPHOGLYCERATE-INDEPENDENT PHOSPHOGLYCERATE MUTASE"/>
    <property type="match status" value="1"/>
</dbReference>
<reference evidence="2" key="1">
    <citation type="journal article" date="2014" name="Front. Microbiol.">
        <title>High frequency of phylogenetically diverse reductive dehalogenase-homologous genes in deep subseafloor sedimentary metagenomes.</title>
        <authorList>
            <person name="Kawai M."/>
            <person name="Futagami T."/>
            <person name="Toyoda A."/>
            <person name="Takaki Y."/>
            <person name="Nishi S."/>
            <person name="Hori S."/>
            <person name="Arai W."/>
            <person name="Tsubouchi T."/>
            <person name="Morono Y."/>
            <person name="Uchiyama I."/>
            <person name="Ito T."/>
            <person name="Fujiyama A."/>
            <person name="Inagaki F."/>
            <person name="Takami H."/>
        </authorList>
    </citation>
    <scope>NUCLEOTIDE SEQUENCE</scope>
    <source>
        <strain evidence="2">Expedition CK06-06</strain>
    </source>
</reference>
<evidence type="ECO:0000259" key="1">
    <source>
        <dbReference type="Pfam" id="PF01676"/>
    </source>
</evidence>
<dbReference type="GO" id="GO:0006007">
    <property type="term" value="P:glucose catabolic process"/>
    <property type="evidence" value="ECO:0007669"/>
    <property type="project" value="InterPro"/>
</dbReference>
<comment type="caution">
    <text evidence="2">The sequence shown here is derived from an EMBL/GenBank/DDBJ whole genome shotgun (WGS) entry which is preliminary data.</text>
</comment>
<protein>
    <recommendedName>
        <fullName evidence="1">Metalloenzyme domain-containing protein</fullName>
    </recommendedName>
</protein>
<dbReference type="Pfam" id="PF01676">
    <property type="entry name" value="Metalloenzyme"/>
    <property type="match status" value="1"/>
</dbReference>
<accession>X1AMM2</accession>
<dbReference type="GO" id="GO:0004619">
    <property type="term" value="F:phosphoglycerate mutase activity"/>
    <property type="evidence" value="ECO:0007669"/>
    <property type="project" value="InterPro"/>
</dbReference>
<feature type="domain" description="Metalloenzyme" evidence="1">
    <location>
        <begin position="9"/>
        <end position="66"/>
    </location>
</feature>
<dbReference type="Gene3D" id="3.40.720.10">
    <property type="entry name" value="Alkaline Phosphatase, subunit A"/>
    <property type="match status" value="1"/>
</dbReference>
<feature type="non-terminal residue" evidence="2">
    <location>
        <position position="66"/>
    </location>
</feature>